<dbReference type="InterPro" id="IPR037883">
    <property type="entry name" value="Knr4/Smi1-like_sf"/>
</dbReference>
<dbReference type="STRING" id="1220589.CD32_11710"/>
<proteinExistence type="predicted"/>
<dbReference type="EMBL" id="JPVP01000056">
    <property type="protein sequence ID" value="KGR84262.1"/>
    <property type="molecule type" value="Genomic_DNA"/>
</dbReference>
<dbReference type="SUPFAM" id="SSF160631">
    <property type="entry name" value="SMI1/KNR4-like"/>
    <property type="match status" value="1"/>
</dbReference>
<dbReference type="RefSeq" id="WP_036154792.1">
    <property type="nucleotide sequence ID" value="NZ_AVCX01000005.1"/>
</dbReference>
<keyword evidence="2" id="KW-1185">Reference proteome</keyword>
<evidence type="ECO:0008006" key="3">
    <source>
        <dbReference type="Google" id="ProtNLM"/>
    </source>
</evidence>
<dbReference type="Proteomes" id="UP000030437">
    <property type="component" value="Unassembled WGS sequence"/>
</dbReference>
<evidence type="ECO:0000313" key="2">
    <source>
        <dbReference type="Proteomes" id="UP000030437"/>
    </source>
</evidence>
<name>A0A0A3JB68_9BACI</name>
<gene>
    <name evidence="1" type="ORF">CD32_11710</name>
</gene>
<organism evidence="1 2">
    <name type="scientific">Lysinibacillus odysseyi 34hs-1 = NBRC 100172</name>
    <dbReference type="NCBI Taxonomy" id="1220589"/>
    <lineage>
        <taxon>Bacteria</taxon>
        <taxon>Bacillati</taxon>
        <taxon>Bacillota</taxon>
        <taxon>Bacilli</taxon>
        <taxon>Bacillales</taxon>
        <taxon>Bacillaceae</taxon>
        <taxon>Lysinibacillus</taxon>
    </lineage>
</organism>
<reference evidence="1 2" key="1">
    <citation type="submission" date="2014-02" db="EMBL/GenBank/DDBJ databases">
        <title>Draft genome sequence of Lysinibacillus odysseyi NBRC 100172.</title>
        <authorList>
            <person name="Zhang F."/>
            <person name="Wang G."/>
            <person name="Zhang L."/>
        </authorList>
    </citation>
    <scope>NUCLEOTIDE SEQUENCE [LARGE SCALE GENOMIC DNA]</scope>
    <source>
        <strain evidence="1 2">NBRC 100172</strain>
    </source>
</reference>
<dbReference type="eggNOG" id="ENOG50341CA">
    <property type="taxonomic scope" value="Bacteria"/>
</dbReference>
<accession>A0A0A3JB68</accession>
<dbReference type="Gene3D" id="3.40.1580.10">
    <property type="entry name" value="SMI1/KNR4-like"/>
    <property type="match status" value="1"/>
</dbReference>
<sequence>MLNVDDIRERYNQLYPEDGVMENTLERIEDILQLKLPTDFRNIAKFYSGGLLGGISCFAFTHEHITPNIVDETLRLRTSINLPSNFVVLAEPPNSLIIMDTQNPPSIIWCDATDTKRISTMTFISPPTLWETFFDFFTKLVEDEEEEQLEE</sequence>
<dbReference type="AlphaFoldDB" id="A0A0A3JB68"/>
<dbReference type="Pfam" id="PF14567">
    <property type="entry name" value="SUKH_5"/>
    <property type="match status" value="1"/>
</dbReference>
<evidence type="ECO:0000313" key="1">
    <source>
        <dbReference type="EMBL" id="KGR84262.1"/>
    </source>
</evidence>
<protein>
    <recommendedName>
        <fullName evidence="3">Knr4/Smi1-like domain-containing protein</fullName>
    </recommendedName>
</protein>
<comment type="caution">
    <text evidence="1">The sequence shown here is derived from an EMBL/GenBank/DDBJ whole genome shotgun (WGS) entry which is preliminary data.</text>
</comment>